<proteinExistence type="predicted"/>
<organism evidence="5 6">
    <name type="scientific">Rubidibacter lacunae KORDI 51-2</name>
    <dbReference type="NCBI Taxonomy" id="582515"/>
    <lineage>
        <taxon>Bacteria</taxon>
        <taxon>Bacillati</taxon>
        <taxon>Cyanobacteriota</taxon>
        <taxon>Cyanophyceae</taxon>
        <taxon>Oscillatoriophycideae</taxon>
        <taxon>Chroococcales</taxon>
        <taxon>Aphanothecaceae</taxon>
        <taxon>Rubidibacter</taxon>
    </lineage>
</organism>
<dbReference type="InterPro" id="IPR026170">
    <property type="entry name" value="FAM173A/B"/>
</dbReference>
<dbReference type="eggNOG" id="COG2890">
    <property type="taxonomic scope" value="Bacteria"/>
</dbReference>
<comment type="caution">
    <text evidence="5">The sequence shown here is derived from an EMBL/GenBank/DDBJ whole genome shotgun (WGS) entry which is preliminary data.</text>
</comment>
<dbReference type="OrthoDB" id="281208at2"/>
<reference evidence="5 6" key="1">
    <citation type="submission" date="2013-05" db="EMBL/GenBank/DDBJ databases">
        <title>Draft genome sequence of Rubidibacter lacunae KORDI 51-2.</title>
        <authorList>
            <person name="Choi D.H."/>
            <person name="Noh J.H."/>
            <person name="Kwon K.-K."/>
            <person name="Lee J.-H."/>
            <person name="Ryu J.-Y."/>
        </authorList>
    </citation>
    <scope>NUCLEOTIDE SEQUENCE [LARGE SCALE GENOMIC DNA]</scope>
    <source>
        <strain evidence="5 6">KORDI 51-2</strain>
    </source>
</reference>
<dbReference type="GO" id="GO:0032259">
    <property type="term" value="P:methylation"/>
    <property type="evidence" value="ECO:0007669"/>
    <property type="project" value="UniProtKB-KW"/>
</dbReference>
<dbReference type="STRING" id="582515.KR51_00032170"/>
<dbReference type="AlphaFoldDB" id="U5DKM9"/>
<evidence type="ECO:0000256" key="2">
    <source>
        <dbReference type="ARBA" id="ARBA00022679"/>
    </source>
</evidence>
<accession>U5DKM9</accession>
<dbReference type="EMBL" id="ASSJ01000079">
    <property type="protein sequence ID" value="ERN40275.1"/>
    <property type="molecule type" value="Genomic_DNA"/>
</dbReference>
<evidence type="ECO:0000313" key="5">
    <source>
        <dbReference type="EMBL" id="ERN40275.1"/>
    </source>
</evidence>
<feature type="domain" description="Methyltransferase" evidence="4">
    <location>
        <begin position="36"/>
        <end position="137"/>
    </location>
</feature>
<dbReference type="InParanoid" id="U5DKM9"/>
<dbReference type="InterPro" id="IPR029063">
    <property type="entry name" value="SAM-dependent_MTases_sf"/>
</dbReference>
<dbReference type="SUPFAM" id="SSF53335">
    <property type="entry name" value="S-adenosyl-L-methionine-dependent methyltransferases"/>
    <property type="match status" value="1"/>
</dbReference>
<keyword evidence="1 5" id="KW-0489">Methyltransferase</keyword>
<dbReference type="Proteomes" id="UP000016960">
    <property type="component" value="Unassembled WGS sequence"/>
</dbReference>
<dbReference type="Pfam" id="PF13847">
    <property type="entry name" value="Methyltransf_31"/>
    <property type="match status" value="1"/>
</dbReference>
<evidence type="ECO:0000313" key="6">
    <source>
        <dbReference type="Proteomes" id="UP000016960"/>
    </source>
</evidence>
<dbReference type="CDD" id="cd02440">
    <property type="entry name" value="AdoMet_MTases"/>
    <property type="match status" value="1"/>
</dbReference>
<dbReference type="GO" id="GO:0016279">
    <property type="term" value="F:protein-lysine N-methyltransferase activity"/>
    <property type="evidence" value="ECO:0007669"/>
    <property type="project" value="InterPro"/>
</dbReference>
<name>U5DKM9_9CHRO</name>
<sequence length="158" mass="17087">MNAIPDRLSDVVFITTPPEVIAAMLDLAAVRPDDVLYDLGCGDGRIAIAAAERFGARAVGVDINPQRVAEAKENARLAGVGEGVQFYQQDVFASDFSTATVVTLYLMPLHNLKLRSALQQLQPGARVVSLDFDMGDWPPERVVPVTADATLYLWTIGD</sequence>
<dbReference type="PANTHER" id="PTHR13610:SF11">
    <property type="entry name" value="METHYLTRANSFERASE DOMAIN-CONTAINING PROTEIN"/>
    <property type="match status" value="1"/>
</dbReference>
<dbReference type="InterPro" id="IPR025714">
    <property type="entry name" value="Methyltranfer_dom"/>
</dbReference>
<keyword evidence="3" id="KW-0949">S-adenosyl-L-methionine</keyword>
<keyword evidence="6" id="KW-1185">Reference proteome</keyword>
<evidence type="ECO:0000256" key="3">
    <source>
        <dbReference type="ARBA" id="ARBA00022691"/>
    </source>
</evidence>
<protein>
    <submittedName>
        <fullName evidence="5">Methylase involved in ubiquinone/menaquinone biosynthesis</fullName>
    </submittedName>
</protein>
<evidence type="ECO:0000259" key="4">
    <source>
        <dbReference type="Pfam" id="PF13847"/>
    </source>
</evidence>
<keyword evidence="2" id="KW-0808">Transferase</keyword>
<dbReference type="PANTHER" id="PTHR13610">
    <property type="entry name" value="METHYLTRANSFERASE DOMAIN-CONTAINING PROTEIN"/>
    <property type="match status" value="1"/>
</dbReference>
<dbReference type="PATRIC" id="fig|582515.4.peg.3612"/>
<dbReference type="Gene3D" id="3.40.50.150">
    <property type="entry name" value="Vaccinia Virus protein VP39"/>
    <property type="match status" value="1"/>
</dbReference>
<dbReference type="RefSeq" id="WP_022608821.1">
    <property type="nucleotide sequence ID" value="NZ_ASSJ01000079.1"/>
</dbReference>
<keyword evidence="5" id="KW-0830">Ubiquinone</keyword>
<gene>
    <name evidence="5" type="ORF">KR51_00032170</name>
</gene>
<evidence type="ECO:0000256" key="1">
    <source>
        <dbReference type="ARBA" id="ARBA00022603"/>
    </source>
</evidence>